<evidence type="ECO:0000313" key="2">
    <source>
        <dbReference type="EMBL" id="SDW45856.1"/>
    </source>
</evidence>
<dbReference type="NCBIfam" id="TIGR02786">
    <property type="entry name" value="addB_alphas"/>
    <property type="match status" value="1"/>
</dbReference>
<gene>
    <name evidence="2" type="ORF">SAMN05444276_1011030</name>
</gene>
<dbReference type="EMBL" id="FNNA01000001">
    <property type="protein sequence ID" value="SDW45856.1"/>
    <property type="molecule type" value="Genomic_DNA"/>
</dbReference>
<sequence length="992" mass="104982">MRGLYALPPGVDFAGEVVRGLRERMADRPPEAMASVTIHCNSGQTLRAIEAAFHRGGAALLPRLRLIAELGTGAGLPSPEAPLARRLELSRLVAAALAAGGTAAQDWGQSVPALTRSLAGLMAEMQAEGLGPEALETIDAGAHAAHWQRALAFLRIAAGFHLGDDAPDREALQYRAARALADDWAAGRNLPAGPVIVAGSTGSHGATRLFMEAVAHLPEGAVILPGHDAHTPPELLARLAAGDEDHPQARLAALTEALGPPQPWTDAAPPAPARNRLVSLALRPAPVTDRWIAEGPSLGPLLAATEGLGLIEADQPAAEAAAIAALIRATIEDARPVTLIAADRNLTRRVTAQLDRWGIRPDDSAGAPLPLTAAGLFLRHIAELPLAPFEIAPLLVLLKHPLTATGQGDSATARRRARRAHLLHTRELELFLRRNGPPFPDAAALRRFGAASRRGRPAPGRAAWAEGVAALIDATLPLIADPGPLPLADRAARHRRLAELWAAGAGGEAEASALYAERAGDKARAVLDHIAAHAPRGPESSARDFAELLVQELQAQAVRADADSHPLVRIRGPREARTEVGAQPGGLVILGGLNEGGWPQALDPDPWLSRPMRRQAGLPLPERRIGLSAHDFQIAVAGPEVMLTRARRSDEAETIPARWLNRLVNLVAGLPAQDGKAALKAMRARGDVWLAHAAALAAPGPADQAPAAPRPAPRPPAPALSELSVTAVSRLIRDPYAIYAARVLRLRALDPLRPLPDAAERGNVLHDIIRRFLTPAPAAGDSPEFLAARLLAAADEVLAAQVPWPAVRMFWRARIAGIAPALARAEAERLAEGAPMVVETGHRLPLAGTGFTLTARPDRIDRLNDGRVVIYDYKSGTPPTARQVKAFDKQLPLEAAMAERGAIGGEPLEVADLRYIRLGGKGETTSLGWGDDLTGTWDDFVTLIGAYLSGAHGFAARRAMERTTDGSDYDHLSRYGEWSDADPATVIEVGRD</sequence>
<dbReference type="OrthoDB" id="9780606at2"/>
<dbReference type="SUPFAM" id="SSF52540">
    <property type="entry name" value="P-loop containing nucleoside triphosphate hydrolases"/>
    <property type="match status" value="1"/>
</dbReference>
<dbReference type="AlphaFoldDB" id="A0A1H2TPJ1"/>
<dbReference type="InterPro" id="IPR014153">
    <property type="entry name" value="Ds_break_AddB"/>
</dbReference>
<dbReference type="Gene3D" id="3.90.320.10">
    <property type="match status" value="1"/>
</dbReference>
<dbReference type="InterPro" id="IPR011604">
    <property type="entry name" value="PDDEXK-like_dom_sf"/>
</dbReference>
<keyword evidence="2" id="KW-0067">ATP-binding</keyword>
<organism evidence="2 3">
    <name type="scientific">Paracoccus sanguinis</name>
    <dbReference type="NCBI Taxonomy" id="1545044"/>
    <lineage>
        <taxon>Bacteria</taxon>
        <taxon>Pseudomonadati</taxon>
        <taxon>Pseudomonadota</taxon>
        <taxon>Alphaproteobacteria</taxon>
        <taxon>Rhodobacterales</taxon>
        <taxon>Paracoccaceae</taxon>
        <taxon>Paracoccus</taxon>
    </lineage>
</organism>
<dbReference type="Pfam" id="PF12705">
    <property type="entry name" value="PDDEXK_1"/>
    <property type="match status" value="1"/>
</dbReference>
<protein>
    <submittedName>
        <fullName evidence="2">ATP-dependent helicase/nuclease subunit B</fullName>
    </submittedName>
</protein>
<dbReference type="GO" id="GO:0004386">
    <property type="term" value="F:helicase activity"/>
    <property type="evidence" value="ECO:0007669"/>
    <property type="project" value="UniProtKB-KW"/>
</dbReference>
<dbReference type="InterPro" id="IPR038726">
    <property type="entry name" value="PDDEXK_AddAB-type"/>
</dbReference>
<keyword evidence="2" id="KW-0347">Helicase</keyword>
<accession>A0A1H2TPJ1</accession>
<name>A0A1H2TPJ1_9RHOB</name>
<keyword evidence="2" id="KW-0378">Hydrolase</keyword>
<dbReference type="RefSeq" id="WP_074826160.1">
    <property type="nucleotide sequence ID" value="NZ_FNNA01000001.1"/>
</dbReference>
<keyword evidence="2" id="KW-0547">Nucleotide-binding</keyword>
<proteinExistence type="predicted"/>
<dbReference type="STRING" id="1545044.SAMN05444276_1011030"/>
<reference evidence="3" key="1">
    <citation type="submission" date="2016-10" db="EMBL/GenBank/DDBJ databases">
        <authorList>
            <person name="Varghese N."/>
            <person name="Submissions S."/>
        </authorList>
    </citation>
    <scope>NUCLEOTIDE SEQUENCE [LARGE SCALE GENOMIC DNA]</scope>
    <source>
        <strain evidence="3">DSM 29303</strain>
    </source>
</reference>
<feature type="domain" description="PD-(D/E)XK endonuclease-like" evidence="1">
    <location>
        <begin position="723"/>
        <end position="920"/>
    </location>
</feature>
<keyword evidence="3" id="KW-1185">Reference proteome</keyword>
<dbReference type="Proteomes" id="UP000182944">
    <property type="component" value="Unassembled WGS sequence"/>
</dbReference>
<dbReference type="InterPro" id="IPR027417">
    <property type="entry name" value="P-loop_NTPase"/>
</dbReference>
<evidence type="ECO:0000259" key="1">
    <source>
        <dbReference type="Pfam" id="PF12705"/>
    </source>
</evidence>
<evidence type="ECO:0000313" key="3">
    <source>
        <dbReference type="Proteomes" id="UP000182944"/>
    </source>
</evidence>